<organism evidence="3 4">
    <name type="scientific">Anatilimnocola aggregata</name>
    <dbReference type="NCBI Taxonomy" id="2528021"/>
    <lineage>
        <taxon>Bacteria</taxon>
        <taxon>Pseudomonadati</taxon>
        <taxon>Planctomycetota</taxon>
        <taxon>Planctomycetia</taxon>
        <taxon>Pirellulales</taxon>
        <taxon>Pirellulaceae</taxon>
        <taxon>Anatilimnocola</taxon>
    </lineage>
</organism>
<keyword evidence="1" id="KW-0378">Hydrolase</keyword>
<dbReference type="PANTHER" id="PTHR31988:SF19">
    <property type="entry name" value="9-O-ACETYL-N-ACETYLNEURAMINIC ACID DEACETYLASE-RELATED"/>
    <property type="match status" value="1"/>
</dbReference>
<dbReference type="KEGG" id="aagg:ETAA8_46050"/>
<dbReference type="AlphaFoldDB" id="A0A517YGY0"/>
<proteinExistence type="predicted"/>
<dbReference type="CDD" id="cd00229">
    <property type="entry name" value="SGNH_hydrolase"/>
    <property type="match status" value="1"/>
</dbReference>
<dbReference type="Proteomes" id="UP000315017">
    <property type="component" value="Chromosome"/>
</dbReference>
<dbReference type="GO" id="GO:0016788">
    <property type="term" value="F:hydrolase activity, acting on ester bonds"/>
    <property type="evidence" value="ECO:0007669"/>
    <property type="project" value="UniProtKB-ARBA"/>
</dbReference>
<sequence>MSSIRILILSIFGLAIGLSTAAAAEKKVRLFILSGQSNMVGLDPKVSFTPAVEKEFAGDDVIVVKNAASGQPIRRWYKKWALPAGAAEGSSKPKNGDLYERMMETVTSALGGKKPDTVTFVWMQGERDAKAGWQAVYYEALTGTVDQLRTDLKHKDIAVVVGRLSDNLKNDQGWNAVRAAQEKVAADEPFGAWVDTDDLNGTHDGLHYNKQGYAELGRRFAARAIELNRKQEAKK</sequence>
<dbReference type="EMBL" id="CP036274">
    <property type="protein sequence ID" value="QDU29494.1"/>
    <property type="molecule type" value="Genomic_DNA"/>
</dbReference>
<evidence type="ECO:0000259" key="2">
    <source>
        <dbReference type="Pfam" id="PF03629"/>
    </source>
</evidence>
<dbReference type="Pfam" id="PF03629">
    <property type="entry name" value="SASA"/>
    <property type="match status" value="1"/>
</dbReference>
<dbReference type="PANTHER" id="PTHR31988">
    <property type="entry name" value="ESTERASE, PUTATIVE (DUF303)-RELATED"/>
    <property type="match status" value="1"/>
</dbReference>
<reference evidence="3 4" key="1">
    <citation type="submission" date="2019-02" db="EMBL/GenBank/DDBJ databases">
        <title>Deep-cultivation of Planctomycetes and their phenomic and genomic characterization uncovers novel biology.</title>
        <authorList>
            <person name="Wiegand S."/>
            <person name="Jogler M."/>
            <person name="Boedeker C."/>
            <person name="Pinto D."/>
            <person name="Vollmers J."/>
            <person name="Rivas-Marin E."/>
            <person name="Kohn T."/>
            <person name="Peeters S.H."/>
            <person name="Heuer A."/>
            <person name="Rast P."/>
            <person name="Oberbeckmann S."/>
            <person name="Bunk B."/>
            <person name="Jeske O."/>
            <person name="Meyerdierks A."/>
            <person name="Storesund J.E."/>
            <person name="Kallscheuer N."/>
            <person name="Luecker S."/>
            <person name="Lage O.M."/>
            <person name="Pohl T."/>
            <person name="Merkel B.J."/>
            <person name="Hornburger P."/>
            <person name="Mueller R.-W."/>
            <person name="Bruemmer F."/>
            <person name="Labrenz M."/>
            <person name="Spormann A.M."/>
            <person name="Op den Camp H."/>
            <person name="Overmann J."/>
            <person name="Amann R."/>
            <person name="Jetten M.S.M."/>
            <person name="Mascher T."/>
            <person name="Medema M.H."/>
            <person name="Devos D.P."/>
            <person name="Kaster A.-K."/>
            <person name="Ovreas L."/>
            <person name="Rohde M."/>
            <person name="Galperin M.Y."/>
            <person name="Jogler C."/>
        </authorList>
    </citation>
    <scope>NUCLEOTIDE SEQUENCE [LARGE SCALE GENOMIC DNA]</scope>
    <source>
        <strain evidence="3 4">ETA_A8</strain>
    </source>
</reference>
<evidence type="ECO:0000313" key="4">
    <source>
        <dbReference type="Proteomes" id="UP000315017"/>
    </source>
</evidence>
<accession>A0A517YGY0</accession>
<dbReference type="OrthoDB" id="248184at2"/>
<dbReference type="InterPro" id="IPR005181">
    <property type="entry name" value="SASA"/>
</dbReference>
<evidence type="ECO:0000313" key="3">
    <source>
        <dbReference type="EMBL" id="QDU29494.1"/>
    </source>
</evidence>
<evidence type="ECO:0000256" key="1">
    <source>
        <dbReference type="ARBA" id="ARBA00022801"/>
    </source>
</evidence>
<dbReference type="RefSeq" id="WP_145093370.1">
    <property type="nucleotide sequence ID" value="NZ_CP036274.1"/>
</dbReference>
<name>A0A517YGY0_9BACT</name>
<dbReference type="Gene3D" id="3.40.50.1110">
    <property type="entry name" value="SGNH hydrolase"/>
    <property type="match status" value="1"/>
</dbReference>
<dbReference type="InterPro" id="IPR036514">
    <property type="entry name" value="SGNH_hydro_sf"/>
</dbReference>
<dbReference type="SUPFAM" id="SSF52266">
    <property type="entry name" value="SGNH hydrolase"/>
    <property type="match status" value="1"/>
</dbReference>
<keyword evidence="4" id="KW-1185">Reference proteome</keyword>
<protein>
    <recommendedName>
        <fullName evidence="2">Sialate O-acetylesterase domain-containing protein</fullName>
    </recommendedName>
</protein>
<gene>
    <name evidence="3" type="ORF">ETAA8_46050</name>
</gene>
<feature type="domain" description="Sialate O-acetylesterase" evidence="2">
    <location>
        <begin position="41"/>
        <end position="225"/>
    </location>
</feature>
<dbReference type="InterPro" id="IPR052940">
    <property type="entry name" value="Carb_Esterase_6"/>
</dbReference>